<dbReference type="PROSITE" id="PS51910">
    <property type="entry name" value="GH18_2"/>
    <property type="match status" value="1"/>
</dbReference>
<feature type="domain" description="GH18" evidence="5">
    <location>
        <begin position="13"/>
        <end position="382"/>
    </location>
</feature>
<dbReference type="GO" id="GO:0008061">
    <property type="term" value="F:chitin binding"/>
    <property type="evidence" value="ECO:0007669"/>
    <property type="project" value="InterPro"/>
</dbReference>
<accession>V4CN95</accession>
<name>V4CN95_LOTGI</name>
<dbReference type="PROSITE" id="PS01095">
    <property type="entry name" value="GH18_1"/>
    <property type="match status" value="1"/>
</dbReference>
<proteinExistence type="inferred from homology"/>
<dbReference type="SUPFAM" id="SSF51445">
    <property type="entry name" value="(Trans)glycosidases"/>
    <property type="match status" value="1"/>
</dbReference>
<gene>
    <name evidence="6" type="ORF">LOTGIDRAFT_110347</name>
</gene>
<dbReference type="HOGENOM" id="CLU_002833_3_1_1"/>
<evidence type="ECO:0000256" key="1">
    <source>
        <dbReference type="ARBA" id="ARBA00022801"/>
    </source>
</evidence>
<comment type="similarity">
    <text evidence="4">Belongs to the glycosyl hydrolase 18 family.</text>
</comment>
<dbReference type="Pfam" id="PF00704">
    <property type="entry name" value="Glyco_hydro_18"/>
    <property type="match status" value="1"/>
</dbReference>
<dbReference type="GO" id="GO:0005576">
    <property type="term" value="C:extracellular region"/>
    <property type="evidence" value="ECO:0007669"/>
    <property type="project" value="TreeGrafter"/>
</dbReference>
<keyword evidence="1 3" id="KW-0378">Hydrolase</keyword>
<dbReference type="KEGG" id="lgi:LOTGIDRAFT_110347"/>
<protein>
    <recommendedName>
        <fullName evidence="5">GH18 domain-containing protein</fullName>
    </recommendedName>
</protein>
<dbReference type="AlphaFoldDB" id="V4CN95"/>
<dbReference type="SUPFAM" id="SSF54556">
    <property type="entry name" value="Chitinase insertion domain"/>
    <property type="match status" value="1"/>
</dbReference>
<dbReference type="RefSeq" id="XP_009045322.1">
    <property type="nucleotide sequence ID" value="XM_009047074.1"/>
</dbReference>
<evidence type="ECO:0000256" key="4">
    <source>
        <dbReference type="RuleBase" id="RU004453"/>
    </source>
</evidence>
<evidence type="ECO:0000259" key="5">
    <source>
        <dbReference type="PROSITE" id="PS51910"/>
    </source>
</evidence>
<dbReference type="InterPro" id="IPR029070">
    <property type="entry name" value="Chitinase_insertion_sf"/>
</dbReference>
<sequence>MYCSSISDEITDYKRVCYYGSWEIYKTGIYKFTADSIPDLDLCTHYIYSFAGVDPKTKTIVPLDEVDEKTGYETLTDKKKINPDIKVILAIGGWTFSALPAFTELVKTDESMEEFCENAVKYLRKWKFDGVDMDWEYPGNRGSPPEDKHNYATLLERMRETFEAEAEETGNPRLLLSSAVPIGKSIVDSGFDRKRLGEAVDFLNIMVYDLYTIFSDNVGHHAGLYPRAGATGEDLQLNAEWGMGYWAEEVEKAKLILGLPTYSRTFTMNTTVNEPGDWDVSAGVAFSKVSVVRYYEICTKLQDGTWTEGWDDEQSVPFAFTDTEWSGYDNERSVQAKADFVKDNQYGGLMVWQLPADDFPGTSCGKGKYPIIDAMRKSLESSRGNFI</sequence>
<evidence type="ECO:0000256" key="2">
    <source>
        <dbReference type="ARBA" id="ARBA00023295"/>
    </source>
</evidence>
<evidence type="ECO:0000256" key="3">
    <source>
        <dbReference type="RuleBase" id="RU000489"/>
    </source>
</evidence>
<dbReference type="STRING" id="225164.V4CN95"/>
<dbReference type="InterPro" id="IPR017853">
    <property type="entry name" value="GH"/>
</dbReference>
<evidence type="ECO:0000313" key="7">
    <source>
        <dbReference type="Proteomes" id="UP000030746"/>
    </source>
</evidence>
<dbReference type="SMART" id="SM00636">
    <property type="entry name" value="Glyco_18"/>
    <property type="match status" value="1"/>
</dbReference>
<dbReference type="GeneID" id="20230576"/>
<dbReference type="OrthoDB" id="76388at2759"/>
<reference evidence="6 7" key="1">
    <citation type="journal article" date="2013" name="Nature">
        <title>Insights into bilaterian evolution from three spiralian genomes.</title>
        <authorList>
            <person name="Simakov O."/>
            <person name="Marletaz F."/>
            <person name="Cho S.J."/>
            <person name="Edsinger-Gonzales E."/>
            <person name="Havlak P."/>
            <person name="Hellsten U."/>
            <person name="Kuo D.H."/>
            <person name="Larsson T."/>
            <person name="Lv J."/>
            <person name="Arendt D."/>
            <person name="Savage R."/>
            <person name="Osoegawa K."/>
            <person name="de Jong P."/>
            <person name="Grimwood J."/>
            <person name="Chapman J.A."/>
            <person name="Shapiro H."/>
            <person name="Aerts A."/>
            <person name="Otillar R.P."/>
            <person name="Terry A.Y."/>
            <person name="Boore J.L."/>
            <person name="Grigoriev I.V."/>
            <person name="Lindberg D.R."/>
            <person name="Seaver E.C."/>
            <person name="Weisblat D.A."/>
            <person name="Putnam N.H."/>
            <person name="Rokhsar D.S."/>
        </authorList>
    </citation>
    <scope>NUCLEOTIDE SEQUENCE [LARGE SCALE GENOMIC DNA]</scope>
</reference>
<keyword evidence="2 3" id="KW-0326">Glycosidase</keyword>
<dbReference type="GO" id="GO:0004568">
    <property type="term" value="F:chitinase activity"/>
    <property type="evidence" value="ECO:0007669"/>
    <property type="project" value="UniProtKB-ARBA"/>
</dbReference>
<organism evidence="6 7">
    <name type="scientific">Lottia gigantea</name>
    <name type="common">Giant owl limpet</name>
    <dbReference type="NCBI Taxonomy" id="225164"/>
    <lineage>
        <taxon>Eukaryota</taxon>
        <taxon>Metazoa</taxon>
        <taxon>Spiralia</taxon>
        <taxon>Lophotrochozoa</taxon>
        <taxon>Mollusca</taxon>
        <taxon>Gastropoda</taxon>
        <taxon>Patellogastropoda</taxon>
        <taxon>Lottioidea</taxon>
        <taxon>Lottiidae</taxon>
        <taxon>Lottia</taxon>
    </lineage>
</organism>
<dbReference type="GO" id="GO:0006032">
    <property type="term" value="P:chitin catabolic process"/>
    <property type="evidence" value="ECO:0007669"/>
    <property type="project" value="UniProtKB-ARBA"/>
</dbReference>
<keyword evidence="7" id="KW-1185">Reference proteome</keyword>
<dbReference type="PANTHER" id="PTHR11177:SF317">
    <property type="entry name" value="CHITINASE 12-RELATED"/>
    <property type="match status" value="1"/>
</dbReference>
<dbReference type="Gene3D" id="3.20.20.80">
    <property type="entry name" value="Glycosidases"/>
    <property type="match status" value="1"/>
</dbReference>
<dbReference type="InterPro" id="IPR001223">
    <property type="entry name" value="Glyco_hydro18_cat"/>
</dbReference>
<dbReference type="OMA" id="THINYEF"/>
<dbReference type="InterPro" id="IPR001579">
    <property type="entry name" value="Glyco_hydro_18_chit_AS"/>
</dbReference>
<dbReference type="EMBL" id="KB199905">
    <property type="protein sequence ID" value="ESP03840.1"/>
    <property type="molecule type" value="Genomic_DNA"/>
</dbReference>
<dbReference type="GO" id="GO:0005975">
    <property type="term" value="P:carbohydrate metabolic process"/>
    <property type="evidence" value="ECO:0007669"/>
    <property type="project" value="InterPro"/>
</dbReference>
<dbReference type="Proteomes" id="UP000030746">
    <property type="component" value="Unassembled WGS sequence"/>
</dbReference>
<dbReference type="InterPro" id="IPR011583">
    <property type="entry name" value="Chitinase_II/V-like_cat"/>
</dbReference>
<evidence type="ECO:0000313" key="6">
    <source>
        <dbReference type="EMBL" id="ESP03840.1"/>
    </source>
</evidence>
<dbReference type="PANTHER" id="PTHR11177">
    <property type="entry name" value="CHITINASE"/>
    <property type="match status" value="1"/>
</dbReference>
<dbReference type="Gene3D" id="3.10.50.10">
    <property type="match status" value="1"/>
</dbReference>
<dbReference type="CTD" id="20230576"/>
<dbReference type="InterPro" id="IPR050314">
    <property type="entry name" value="Glycosyl_Hydrlase_18"/>
</dbReference>